<gene>
    <name evidence="2" type="ORF">M0812_17133</name>
</gene>
<sequence>MTTFTFIDPKLISEESAPLEFALCNFHDSFFKRFPQNLFAIEIGFARSDTHFVVCKSANIKRIISLIDSYYLNEIKQWSASKSLSQTFSILRQVLTKESSYVVQVIYLLNSIQFSQDLEELRQIRIPKWVNLHLFVIENFGSEDLKDLQKKEKEKLKEKEEEKENPNQNPNQNQNQKEIKLEKESLNENKNVYVEITPNQKVYESNTVGHLLNTPNIYNFDRGSCAYVTLGSYFPKTKKEKEKEREYENKKKDALTKKLRTLFESKFYQKDSHILHLGHQYTSINLHPHPTLSLDLTIEKLDGFLGIDGQTGNVIPEVKTLPKYLSIIGFIKTENIIRLPIISQHIILVNSDPNTTQLTKSERLFIASLANGLSSQESAGVIKLSSEIDWYGLVIPLTRKKKEKILILKLLVPSVLPFDSDEMETELKLKALSSNESKLDIKQKFKNKNKIEIEKENEIKNQKIKSRETSHNPFLKTPSYSLPHEHLMRTFASWDTIKQIIARVIKFSYSLPEYEKDLKLLIKSICQVATIFGLEDLRVYSKNQLISVKEELVQQTSSIINKDKQKSIQILSQIIKELEN</sequence>
<protein>
    <submittedName>
        <fullName evidence="2">Uncharacterized protein</fullName>
    </submittedName>
</protein>
<feature type="compositionally biased region" description="Basic and acidic residues" evidence="1">
    <location>
        <begin position="152"/>
        <end position="165"/>
    </location>
</feature>
<dbReference type="EMBL" id="JANTQA010000033">
    <property type="protein sequence ID" value="KAJ3437955.1"/>
    <property type="molecule type" value="Genomic_DNA"/>
</dbReference>
<organism evidence="2 3">
    <name type="scientific">Anaeramoeba flamelloides</name>
    <dbReference type="NCBI Taxonomy" id="1746091"/>
    <lineage>
        <taxon>Eukaryota</taxon>
        <taxon>Metamonada</taxon>
        <taxon>Anaeramoebidae</taxon>
        <taxon>Anaeramoeba</taxon>
    </lineage>
</organism>
<comment type="caution">
    <text evidence="2">The sequence shown here is derived from an EMBL/GenBank/DDBJ whole genome shotgun (WGS) entry which is preliminary data.</text>
</comment>
<dbReference type="AlphaFoldDB" id="A0AAV7ZBG5"/>
<dbReference type="Proteomes" id="UP001146793">
    <property type="component" value="Unassembled WGS sequence"/>
</dbReference>
<evidence type="ECO:0000313" key="3">
    <source>
        <dbReference type="Proteomes" id="UP001146793"/>
    </source>
</evidence>
<feature type="region of interest" description="Disordered" evidence="1">
    <location>
        <begin position="152"/>
        <end position="176"/>
    </location>
</feature>
<evidence type="ECO:0000256" key="1">
    <source>
        <dbReference type="SAM" id="MobiDB-lite"/>
    </source>
</evidence>
<evidence type="ECO:0000313" key="2">
    <source>
        <dbReference type="EMBL" id="KAJ3437955.1"/>
    </source>
</evidence>
<reference evidence="2" key="1">
    <citation type="submission" date="2022-08" db="EMBL/GenBank/DDBJ databases">
        <title>Novel sulphate-reducing endosymbionts in the free-living metamonad Anaeramoeba.</title>
        <authorList>
            <person name="Jerlstrom-Hultqvist J."/>
            <person name="Cepicka I."/>
            <person name="Gallot-Lavallee L."/>
            <person name="Salas-Leiva D."/>
            <person name="Curtis B.A."/>
            <person name="Zahonova K."/>
            <person name="Pipaliya S."/>
            <person name="Dacks J."/>
            <person name="Roger A.J."/>
        </authorList>
    </citation>
    <scope>NUCLEOTIDE SEQUENCE</scope>
    <source>
        <strain evidence="2">Busselton2</strain>
    </source>
</reference>
<name>A0AAV7ZBG5_9EUKA</name>
<proteinExistence type="predicted"/>
<accession>A0AAV7ZBG5</accession>
<feature type="compositionally biased region" description="Low complexity" evidence="1">
    <location>
        <begin position="166"/>
        <end position="176"/>
    </location>
</feature>